<proteinExistence type="predicted"/>
<accession>A0A1I5AL11</accession>
<dbReference type="EMBL" id="FOVN01000002">
    <property type="protein sequence ID" value="SFN63196.1"/>
    <property type="molecule type" value="Genomic_DNA"/>
</dbReference>
<organism evidence="1 2">
    <name type="scientific">Bizionia echini</name>
    <dbReference type="NCBI Taxonomy" id="649333"/>
    <lineage>
        <taxon>Bacteria</taxon>
        <taxon>Pseudomonadati</taxon>
        <taxon>Bacteroidota</taxon>
        <taxon>Flavobacteriia</taxon>
        <taxon>Flavobacteriales</taxon>
        <taxon>Flavobacteriaceae</taxon>
        <taxon>Bizionia</taxon>
    </lineage>
</organism>
<reference evidence="2" key="1">
    <citation type="submission" date="2016-10" db="EMBL/GenBank/DDBJ databases">
        <authorList>
            <person name="Varghese N."/>
            <person name="Submissions S."/>
        </authorList>
    </citation>
    <scope>NUCLEOTIDE SEQUENCE [LARGE SCALE GENOMIC DNA]</scope>
    <source>
        <strain evidence="2">DSM 23925</strain>
    </source>
</reference>
<name>A0A1I5AL11_9FLAO</name>
<gene>
    <name evidence="1" type="ORF">SAMN04487989_102135</name>
</gene>
<sequence>MFYGKAIKKTYHNKHMKVGYKKKGNASNLLGCPYFKVLPQIIALQNWCFISVYTILKLSNFIRK</sequence>
<keyword evidence="2" id="KW-1185">Reference proteome</keyword>
<protein>
    <submittedName>
        <fullName evidence="1">Uncharacterized protein</fullName>
    </submittedName>
</protein>
<evidence type="ECO:0000313" key="1">
    <source>
        <dbReference type="EMBL" id="SFN63196.1"/>
    </source>
</evidence>
<dbReference type="AlphaFoldDB" id="A0A1I5AL11"/>
<evidence type="ECO:0000313" key="2">
    <source>
        <dbReference type="Proteomes" id="UP000198705"/>
    </source>
</evidence>
<dbReference type="Proteomes" id="UP000198705">
    <property type="component" value="Unassembled WGS sequence"/>
</dbReference>